<sequence>MGTELGKTYIYSFIYYIILLNIVLVFFSRPKFLERFSFNYGSKKIRAIFGILLFLSSFLIGSITYVIRYYNGIILI</sequence>
<accession>A0A1Y5FAJ0</accession>
<protein>
    <recommendedName>
        <fullName evidence="4">DUF1146 domain-containing protein</fullName>
    </recommendedName>
</protein>
<name>A0A1Y5FAJ0_9BACT</name>
<evidence type="ECO:0000256" key="1">
    <source>
        <dbReference type="SAM" id="Phobius"/>
    </source>
</evidence>
<evidence type="ECO:0000313" key="3">
    <source>
        <dbReference type="Proteomes" id="UP000196531"/>
    </source>
</evidence>
<proteinExistence type="predicted"/>
<dbReference type="Proteomes" id="UP000196531">
    <property type="component" value="Unassembled WGS sequence"/>
</dbReference>
<keyword evidence="1" id="KW-0472">Membrane</keyword>
<gene>
    <name evidence="2" type="ORF">A9Q84_04660</name>
</gene>
<feature type="transmembrane region" description="Helical" evidence="1">
    <location>
        <begin position="6"/>
        <end position="27"/>
    </location>
</feature>
<evidence type="ECO:0008006" key="4">
    <source>
        <dbReference type="Google" id="ProtNLM"/>
    </source>
</evidence>
<keyword evidence="1" id="KW-0812">Transmembrane</keyword>
<keyword evidence="1" id="KW-1133">Transmembrane helix</keyword>
<comment type="caution">
    <text evidence="2">The sequence shown here is derived from an EMBL/GenBank/DDBJ whole genome shotgun (WGS) entry which is preliminary data.</text>
</comment>
<dbReference type="EMBL" id="MAAO01000004">
    <property type="protein sequence ID" value="OUR98710.1"/>
    <property type="molecule type" value="Genomic_DNA"/>
</dbReference>
<dbReference type="AlphaFoldDB" id="A0A1Y5FAJ0"/>
<evidence type="ECO:0000313" key="2">
    <source>
        <dbReference type="EMBL" id="OUR98710.1"/>
    </source>
</evidence>
<organism evidence="2 3">
    <name type="scientific">Halobacteriovorax marinus</name>
    <dbReference type="NCBI Taxonomy" id="97084"/>
    <lineage>
        <taxon>Bacteria</taxon>
        <taxon>Pseudomonadati</taxon>
        <taxon>Bdellovibrionota</taxon>
        <taxon>Bacteriovoracia</taxon>
        <taxon>Bacteriovoracales</taxon>
        <taxon>Halobacteriovoraceae</taxon>
        <taxon>Halobacteriovorax</taxon>
    </lineage>
</organism>
<feature type="transmembrane region" description="Helical" evidence="1">
    <location>
        <begin position="47"/>
        <end position="67"/>
    </location>
</feature>
<reference evidence="3" key="1">
    <citation type="journal article" date="2017" name="Proc. Natl. Acad. Sci. U.S.A.">
        <title>Simulation of Deepwater Horizon oil plume reveals substrate specialization within a complex community of hydrocarbon-degraders.</title>
        <authorList>
            <person name="Hu P."/>
            <person name="Dubinsky E.A."/>
            <person name="Probst A.J."/>
            <person name="Wang J."/>
            <person name="Sieber C.M.K."/>
            <person name="Tom L.M."/>
            <person name="Gardinali P."/>
            <person name="Banfield J.F."/>
            <person name="Atlas R.M."/>
            <person name="Andersen G.L."/>
        </authorList>
    </citation>
    <scope>NUCLEOTIDE SEQUENCE [LARGE SCALE GENOMIC DNA]</scope>
</reference>